<dbReference type="AlphaFoldDB" id="D7D8N8"/>
<dbReference type="KEGG" id="shc:Shell_1030"/>
<accession>D7D8N8</accession>
<dbReference type="EMBL" id="CP002051">
    <property type="protein sequence ID" value="ADI32134.1"/>
    <property type="molecule type" value="Genomic_DNA"/>
</dbReference>
<name>D7D8N8_STAHD</name>
<evidence type="ECO:0000313" key="1">
    <source>
        <dbReference type="EMBL" id="ADI32134.1"/>
    </source>
</evidence>
<proteinExistence type="predicted"/>
<keyword evidence="2" id="KW-1185">Reference proteome</keyword>
<reference evidence="1 2" key="2">
    <citation type="journal article" date="2011" name="Stand. Genomic Sci.">
        <title>Complete genome sequence of Staphylothermus hellenicus P8.</title>
        <authorList>
            <person name="Anderson I."/>
            <person name="Wirth R."/>
            <person name="Lucas S."/>
            <person name="Copeland A."/>
            <person name="Lapidus A."/>
            <person name="Cheng J.F."/>
            <person name="Goodwin L."/>
            <person name="Pitluck S."/>
            <person name="Davenport K."/>
            <person name="Detter J.C."/>
            <person name="Han C."/>
            <person name="Tapia R."/>
            <person name="Land M."/>
            <person name="Hauser L."/>
            <person name="Pati A."/>
            <person name="Mikhailova N."/>
            <person name="Woyke T."/>
            <person name="Klenk H.P."/>
            <person name="Kyrpides N."/>
            <person name="Ivanova N."/>
        </authorList>
    </citation>
    <scope>NUCLEOTIDE SEQUENCE [LARGE SCALE GENOMIC DNA]</scope>
    <source>
        <strain evidence="2">DSM 12710 / JCM 10830 / BK20S6-10-b1 / P8</strain>
    </source>
</reference>
<evidence type="ECO:0000313" key="2">
    <source>
        <dbReference type="Proteomes" id="UP000002573"/>
    </source>
</evidence>
<dbReference type="HOGENOM" id="CLU_3394554_0_0_2"/>
<protein>
    <submittedName>
        <fullName evidence="1">Uncharacterized protein</fullName>
    </submittedName>
</protein>
<dbReference type="Proteomes" id="UP000002573">
    <property type="component" value="Chromosome"/>
</dbReference>
<organism evidence="1 2">
    <name type="scientific">Staphylothermus hellenicus (strain DSM 12710 / JCM 10830 / BK20S6-10-b1 / P8)</name>
    <dbReference type="NCBI Taxonomy" id="591019"/>
    <lineage>
        <taxon>Archaea</taxon>
        <taxon>Thermoproteota</taxon>
        <taxon>Thermoprotei</taxon>
        <taxon>Desulfurococcales</taxon>
        <taxon>Desulfurococcaceae</taxon>
        <taxon>Staphylothermus</taxon>
    </lineage>
</organism>
<gene>
    <name evidence="1" type="ordered locus">Shell_1030</name>
</gene>
<sequence length="31" mass="3478">MLRMRGVSVLPEMRIERGRLAITFVVFATAG</sequence>
<reference evidence="2" key="1">
    <citation type="submission" date="2010-05" db="EMBL/GenBank/DDBJ databases">
        <title>Complete sequence of Staphylothermus hellenicus DSM 12710.</title>
        <authorList>
            <consortium name="US DOE Joint Genome Institute"/>
            <person name="Lucas S."/>
            <person name="Copeland A."/>
            <person name="Lapidus A."/>
            <person name="Cheng J.-F."/>
            <person name="Bruce D."/>
            <person name="Goodwin L."/>
            <person name="Pitluck S."/>
            <person name="Davenport K."/>
            <person name="Detter J.C."/>
            <person name="Han C."/>
            <person name="Tapia R."/>
            <person name="Larimer F."/>
            <person name="Land M."/>
            <person name="Hauser L."/>
            <person name="Kyrpides N."/>
            <person name="Mikhailova N."/>
            <person name="Anderson I.J."/>
            <person name="Woyke T."/>
        </authorList>
    </citation>
    <scope>NUCLEOTIDE SEQUENCE [LARGE SCALE GENOMIC DNA]</scope>
    <source>
        <strain evidence="2">DSM 12710 / JCM 10830 / BK20S6-10-b1 / P8</strain>
    </source>
</reference>